<comment type="caution">
    <text evidence="2">The sequence shown here is derived from an EMBL/GenBank/DDBJ whole genome shotgun (WGS) entry which is preliminary data.</text>
</comment>
<dbReference type="GO" id="GO:0008757">
    <property type="term" value="F:S-adenosylmethionine-dependent methyltransferase activity"/>
    <property type="evidence" value="ECO:0007669"/>
    <property type="project" value="InterPro"/>
</dbReference>
<organism evidence="2 3">
    <name type="scientific">Candidatus Magasanikbacteria bacterium GW2011_GWC2_37_14</name>
    <dbReference type="NCBI Taxonomy" id="1619046"/>
    <lineage>
        <taxon>Bacteria</taxon>
        <taxon>Candidatus Magasanikiibacteriota</taxon>
    </lineage>
</organism>
<dbReference type="EMBL" id="LBSX01000004">
    <property type="protein sequence ID" value="KKQ27901.1"/>
    <property type="molecule type" value="Genomic_DNA"/>
</dbReference>
<dbReference type="Pfam" id="PF08241">
    <property type="entry name" value="Methyltransf_11"/>
    <property type="match status" value="1"/>
</dbReference>
<keyword evidence="2" id="KW-0489">Methyltransferase</keyword>
<dbReference type="InterPro" id="IPR029063">
    <property type="entry name" value="SAM-dependent_MTases_sf"/>
</dbReference>
<evidence type="ECO:0000313" key="3">
    <source>
        <dbReference type="Proteomes" id="UP000034849"/>
    </source>
</evidence>
<dbReference type="AlphaFoldDB" id="A0A0G0JIK5"/>
<gene>
    <name evidence="2" type="ORF">US42_C0004G0040</name>
</gene>
<protein>
    <submittedName>
        <fullName evidence="2">Type 11 methyltransferase</fullName>
    </submittedName>
</protein>
<dbReference type="Gene3D" id="3.40.50.150">
    <property type="entry name" value="Vaccinia Virus protein VP39"/>
    <property type="match status" value="1"/>
</dbReference>
<proteinExistence type="predicted"/>
<evidence type="ECO:0000313" key="2">
    <source>
        <dbReference type="EMBL" id="KKQ27901.1"/>
    </source>
</evidence>
<dbReference type="Proteomes" id="UP000034849">
    <property type="component" value="Unassembled WGS sequence"/>
</dbReference>
<reference evidence="2 3" key="1">
    <citation type="journal article" date="2015" name="Nature">
        <title>rRNA introns, odd ribosomes, and small enigmatic genomes across a large radiation of phyla.</title>
        <authorList>
            <person name="Brown C.T."/>
            <person name="Hug L.A."/>
            <person name="Thomas B.C."/>
            <person name="Sharon I."/>
            <person name="Castelle C.J."/>
            <person name="Singh A."/>
            <person name="Wilkins M.J."/>
            <person name="Williams K.H."/>
            <person name="Banfield J.F."/>
        </authorList>
    </citation>
    <scope>NUCLEOTIDE SEQUENCE [LARGE SCALE GENOMIC DNA]</scope>
</reference>
<name>A0A0G0JIK5_9BACT</name>
<keyword evidence="2" id="KW-0808">Transferase</keyword>
<dbReference type="CDD" id="cd02440">
    <property type="entry name" value="AdoMet_MTases"/>
    <property type="match status" value="1"/>
</dbReference>
<sequence>MSPKVFKCFEKIIQNYYEQKSKPLSVIELGAYYWSLLKIDTFANSRKVAFNLSFTDGDKLALKDYEIVEGNINNLPFKDNELDCILSCSVFEHDKYFWKSFAEINRVIKIGGLLVIGVPVYVSLKTDCLNTTLTYHRHGKNYNADFYRFSEQAVREVFFEGYKIVATQLVRRYPNPYLIMAGIKL</sequence>
<evidence type="ECO:0000259" key="1">
    <source>
        <dbReference type="Pfam" id="PF08241"/>
    </source>
</evidence>
<dbReference type="GO" id="GO:0032259">
    <property type="term" value="P:methylation"/>
    <property type="evidence" value="ECO:0007669"/>
    <property type="project" value="UniProtKB-KW"/>
</dbReference>
<dbReference type="SUPFAM" id="SSF53335">
    <property type="entry name" value="S-adenosyl-L-methionine-dependent methyltransferases"/>
    <property type="match status" value="1"/>
</dbReference>
<dbReference type="InterPro" id="IPR013216">
    <property type="entry name" value="Methyltransf_11"/>
</dbReference>
<accession>A0A0G0JIK5</accession>
<feature type="domain" description="Methyltransferase type 11" evidence="1">
    <location>
        <begin position="31"/>
        <end position="116"/>
    </location>
</feature>
<dbReference type="STRING" id="1619046.US42_C0004G0040"/>